<protein>
    <submittedName>
        <fullName evidence="2">Uncharacterized protein</fullName>
    </submittedName>
</protein>
<dbReference type="Proteomes" id="UP000078503">
    <property type="component" value="Unassembled WGS sequence"/>
</dbReference>
<sequence>MTVPTDSLRQFFKPLFAALTIAAFSIITTVHASPVSADSLIEQQRAANKVGEIQQELAAIKREALQANPELQKQQLEFERAFENKANQLGYDPDAFLVRAKEIQSEIRSADIKQEKQQALIKEFNDAKAELAEQRHAIMSDPELNKMESSLRLATINAMTKQDPKTKALFDDLDRLIQQMR</sequence>
<feature type="signal peptide" evidence="1">
    <location>
        <begin position="1"/>
        <end position="32"/>
    </location>
</feature>
<evidence type="ECO:0000313" key="2">
    <source>
        <dbReference type="EMBL" id="OAN17703.1"/>
    </source>
</evidence>
<dbReference type="EMBL" id="LVHF01000012">
    <property type="protein sequence ID" value="OAN17703.1"/>
    <property type="molecule type" value="Genomic_DNA"/>
</dbReference>
<evidence type="ECO:0000256" key="1">
    <source>
        <dbReference type="SAM" id="SignalP"/>
    </source>
</evidence>
<reference evidence="2 3" key="1">
    <citation type="submission" date="2016-03" db="EMBL/GenBank/DDBJ databases">
        <title>Photobacterium proteolyticum sp. nov. a protease producing bacterium isolated from ocean sediments of Laizhou Bay.</title>
        <authorList>
            <person name="Li Y."/>
        </authorList>
    </citation>
    <scope>NUCLEOTIDE SEQUENCE [LARGE SCALE GENOMIC DNA]</scope>
    <source>
        <strain evidence="2 3">R-40508</strain>
    </source>
</reference>
<feature type="chain" id="PRO_5008090459" evidence="1">
    <location>
        <begin position="33"/>
        <end position="181"/>
    </location>
</feature>
<keyword evidence="1" id="KW-0732">Signal</keyword>
<gene>
    <name evidence="2" type="ORF">A3K86_01935</name>
</gene>
<dbReference type="AlphaFoldDB" id="A0A178KM05"/>
<dbReference type="OrthoDB" id="5829936at2"/>
<name>A0A178KM05_9GAMM</name>
<accession>A0A178KM05</accession>
<comment type="caution">
    <text evidence="2">The sequence shown here is derived from an EMBL/GenBank/DDBJ whole genome shotgun (WGS) entry which is preliminary data.</text>
</comment>
<organism evidence="2 3">
    <name type="scientific">Photobacterium jeanii</name>
    <dbReference type="NCBI Taxonomy" id="858640"/>
    <lineage>
        <taxon>Bacteria</taxon>
        <taxon>Pseudomonadati</taxon>
        <taxon>Pseudomonadota</taxon>
        <taxon>Gammaproteobacteria</taxon>
        <taxon>Vibrionales</taxon>
        <taxon>Vibrionaceae</taxon>
        <taxon>Photobacterium</taxon>
    </lineage>
</organism>
<dbReference type="RefSeq" id="WP_068326871.1">
    <property type="nucleotide sequence ID" value="NZ_LVHF01000012.1"/>
</dbReference>
<proteinExistence type="predicted"/>
<keyword evidence="3" id="KW-1185">Reference proteome</keyword>
<evidence type="ECO:0000313" key="3">
    <source>
        <dbReference type="Proteomes" id="UP000078503"/>
    </source>
</evidence>